<name>A0A4S9LRA0_AURPU</name>
<dbReference type="AlphaFoldDB" id="A0A4S9LRA0"/>
<dbReference type="SUPFAM" id="SSF82708">
    <property type="entry name" value="R3H domain"/>
    <property type="match status" value="1"/>
</dbReference>
<feature type="compositionally biased region" description="Low complexity" evidence="1">
    <location>
        <begin position="367"/>
        <end position="378"/>
    </location>
</feature>
<feature type="region of interest" description="Disordered" evidence="1">
    <location>
        <begin position="577"/>
        <end position="641"/>
    </location>
</feature>
<feature type="compositionally biased region" description="Low complexity" evidence="1">
    <location>
        <begin position="715"/>
        <end position="737"/>
    </location>
</feature>
<dbReference type="PANTHER" id="PTHR15672:SF8">
    <property type="entry name" value="PROTEIN ENCORE"/>
    <property type="match status" value="1"/>
</dbReference>
<dbReference type="Gene3D" id="3.30.1370.50">
    <property type="entry name" value="R3H-like domain"/>
    <property type="match status" value="1"/>
</dbReference>
<protein>
    <recommendedName>
        <fullName evidence="2">SUZ domain-containing protein</fullName>
    </recommendedName>
</protein>
<feature type="compositionally biased region" description="Polar residues" evidence="1">
    <location>
        <begin position="147"/>
        <end position="169"/>
    </location>
</feature>
<feature type="compositionally biased region" description="Basic and acidic residues" evidence="1">
    <location>
        <begin position="413"/>
        <end position="426"/>
    </location>
</feature>
<feature type="region of interest" description="Disordered" evidence="1">
    <location>
        <begin position="245"/>
        <end position="264"/>
    </location>
</feature>
<dbReference type="InterPro" id="IPR024771">
    <property type="entry name" value="SUZ"/>
</dbReference>
<feature type="compositionally biased region" description="Polar residues" evidence="1">
    <location>
        <begin position="756"/>
        <end position="783"/>
    </location>
</feature>
<proteinExistence type="predicted"/>
<feature type="compositionally biased region" description="Polar residues" evidence="1">
    <location>
        <begin position="251"/>
        <end position="264"/>
    </location>
</feature>
<dbReference type="CDD" id="cd02642">
    <property type="entry name" value="R3H_encore_like"/>
    <property type="match status" value="1"/>
</dbReference>
<feature type="compositionally biased region" description="Polar residues" evidence="1">
    <location>
        <begin position="78"/>
        <end position="112"/>
    </location>
</feature>
<feature type="region of interest" description="Disordered" evidence="1">
    <location>
        <begin position="367"/>
        <end position="426"/>
    </location>
</feature>
<gene>
    <name evidence="3" type="ORF">D6D01_02764</name>
</gene>
<feature type="region of interest" description="Disordered" evidence="1">
    <location>
        <begin position="442"/>
        <end position="478"/>
    </location>
</feature>
<feature type="compositionally biased region" description="Low complexity" evidence="1">
    <location>
        <begin position="398"/>
        <end position="408"/>
    </location>
</feature>
<dbReference type="GO" id="GO:0006012">
    <property type="term" value="P:galactose metabolic process"/>
    <property type="evidence" value="ECO:0007669"/>
    <property type="project" value="TreeGrafter"/>
</dbReference>
<dbReference type="Pfam" id="PF12752">
    <property type="entry name" value="SUZ"/>
    <property type="match status" value="1"/>
</dbReference>
<dbReference type="PANTHER" id="PTHR15672">
    <property type="entry name" value="CAMP-REGULATED PHOSPHOPROTEIN 21 RELATED R3H DOMAIN CONTAINING PROTEIN"/>
    <property type="match status" value="1"/>
</dbReference>
<accession>A0A4S9LRA0</accession>
<evidence type="ECO:0000259" key="2">
    <source>
        <dbReference type="PROSITE" id="PS51673"/>
    </source>
</evidence>
<feature type="region of interest" description="Disordered" evidence="1">
    <location>
        <begin position="76"/>
        <end position="181"/>
    </location>
</feature>
<dbReference type="GO" id="GO:0003676">
    <property type="term" value="F:nucleic acid binding"/>
    <property type="evidence" value="ECO:0007669"/>
    <property type="project" value="InterPro"/>
</dbReference>
<dbReference type="PROSITE" id="PS51673">
    <property type="entry name" value="SUZ"/>
    <property type="match status" value="1"/>
</dbReference>
<dbReference type="EMBL" id="QZBD01000067">
    <property type="protein sequence ID" value="THY31842.1"/>
    <property type="molecule type" value="Genomic_DNA"/>
</dbReference>
<evidence type="ECO:0000313" key="4">
    <source>
        <dbReference type="Proteomes" id="UP000306584"/>
    </source>
</evidence>
<feature type="compositionally biased region" description="Low complexity" evidence="1">
    <location>
        <begin position="579"/>
        <end position="610"/>
    </location>
</feature>
<evidence type="ECO:0000313" key="3">
    <source>
        <dbReference type="EMBL" id="THY31842.1"/>
    </source>
</evidence>
<feature type="region of interest" description="Disordered" evidence="1">
    <location>
        <begin position="703"/>
        <end position="834"/>
    </location>
</feature>
<dbReference type="InterPro" id="IPR051937">
    <property type="entry name" value="R3H_domain_containing"/>
</dbReference>
<feature type="domain" description="SUZ" evidence="2">
    <location>
        <begin position="364"/>
        <end position="441"/>
    </location>
</feature>
<dbReference type="Proteomes" id="UP000306584">
    <property type="component" value="Unassembled WGS sequence"/>
</dbReference>
<organism evidence="3 4">
    <name type="scientific">Aureobasidium pullulans</name>
    <name type="common">Black yeast</name>
    <name type="synonym">Pullularia pullulans</name>
    <dbReference type="NCBI Taxonomy" id="5580"/>
    <lineage>
        <taxon>Eukaryota</taxon>
        <taxon>Fungi</taxon>
        <taxon>Dikarya</taxon>
        <taxon>Ascomycota</taxon>
        <taxon>Pezizomycotina</taxon>
        <taxon>Dothideomycetes</taxon>
        <taxon>Dothideomycetidae</taxon>
        <taxon>Dothideales</taxon>
        <taxon>Saccotheciaceae</taxon>
        <taxon>Aureobasidium</taxon>
    </lineage>
</organism>
<sequence>MRLDCQRPFLALVQHDCHHERPSLSQYRVRAVLNGHTLLRYPRILNCQLALFGETMASLSTDQSSARRTFANAHLPAQSHSLPSSTAEHQLPASGNFQPSQSEDANIQTVQPPRNDMISPVIPRKLIPSPSNEPPKAPSIDGLETTPVLTTQILSGTSDESATQLSSSDDSAKPPSLDGKSVASVTTFAMDEKESLRPDDSASVLAIEDDDTYSPPGSAAVGSRLGSETGARAFRDQLLEITSRGPALRQSGLTSRPDSVTNAPAGTLYVPPPVGSPATLPGYVQPPSNLGRPEDVLPDAKLLEALNNPRDRIWVLKLEQDIIDFVKDPSMLAHKLADYYILGHAVDGSISAVRLYKTPNCRIAPPLTAIATPPTTANTPPPAAPQMKILRRGGDAPLNGLSKSNSDGGDSGDSDKNKPLTREQREQRYELARLRILGSAKPTEDMSLVKERDESRSSSAAGKKKPKKQRSNSDDDFEARSAYSTFVTPQNGATDGVNMVYYPAFPGGAQGAPGMYAGAPAASASQNSYNAVYGPTTPSQAAPYPWLQQGYAGYNDPNNQAQHNVNDLSSDFQAMSFQAQSGPTSPPASAGPYGYAGPQGQQQQHPSWPQMTPYQPGYPGSPNYGGQFASRPPSSASHGSATHGYPYGMPMNQMQMPESYMGYQNQVMAGAFNRGNFNPQSQAFIPGYQPHYGAPMAPQNNMGFNSAYPGSHALQRQNSSQSQASSYNGQSSSQTNSRPPHPLPQPVFSPHVPMPFQSSQRQAATPSRPGTNSVADNSNNAPSSIAKWGTPASLPAKPPPPAATNSFDMSRMPHAQQYSAPYSPGSAGRLPGVGGQGYHALPSMVALRSGQAPRSGQ</sequence>
<reference evidence="3 4" key="1">
    <citation type="submission" date="2018-10" db="EMBL/GenBank/DDBJ databases">
        <title>Fifty Aureobasidium pullulans genomes reveal a recombining polyextremotolerant generalist.</title>
        <authorList>
            <person name="Gostincar C."/>
            <person name="Turk M."/>
            <person name="Zajc J."/>
            <person name="Gunde-Cimerman N."/>
        </authorList>
    </citation>
    <scope>NUCLEOTIDE SEQUENCE [LARGE SCALE GENOMIC DNA]</scope>
    <source>
        <strain evidence="3 4">EXF-6604</strain>
    </source>
</reference>
<feature type="compositionally biased region" description="Basic and acidic residues" evidence="1">
    <location>
        <begin position="442"/>
        <end position="456"/>
    </location>
</feature>
<comment type="caution">
    <text evidence="3">The sequence shown here is derived from an EMBL/GenBank/DDBJ whole genome shotgun (WGS) entry which is preliminary data.</text>
</comment>
<dbReference type="InterPro" id="IPR036867">
    <property type="entry name" value="R3H_dom_sf"/>
</dbReference>
<evidence type="ECO:0000256" key="1">
    <source>
        <dbReference type="SAM" id="MobiDB-lite"/>
    </source>
</evidence>